<feature type="compositionally biased region" description="Basic residues" evidence="5">
    <location>
        <begin position="746"/>
        <end position="756"/>
    </location>
</feature>
<feature type="compositionally biased region" description="Low complexity" evidence="5">
    <location>
        <begin position="2277"/>
        <end position="2289"/>
    </location>
</feature>
<dbReference type="InterPro" id="IPR046341">
    <property type="entry name" value="SET_dom_sf"/>
</dbReference>
<feature type="region of interest" description="Disordered" evidence="5">
    <location>
        <begin position="2089"/>
        <end position="2166"/>
    </location>
</feature>
<dbReference type="PANTHER" id="PTHR46462:SF3">
    <property type="entry name" value="UPSET, ISOFORM A"/>
    <property type="match status" value="1"/>
</dbReference>
<reference evidence="7 8" key="1">
    <citation type="journal article" date="2018" name="Nat. Ecol. Evol.">
        <title>Genomic signatures of mitonuclear coevolution across populations of Tigriopus californicus.</title>
        <authorList>
            <person name="Barreto F.S."/>
            <person name="Watson E.T."/>
            <person name="Lima T.G."/>
            <person name="Willett C.S."/>
            <person name="Edmands S."/>
            <person name="Li W."/>
            <person name="Burton R.S."/>
        </authorList>
    </citation>
    <scope>NUCLEOTIDE SEQUENCE [LARGE SCALE GENOMIC DNA]</scope>
    <source>
        <strain evidence="7 8">San Diego</strain>
    </source>
</reference>
<feature type="compositionally biased region" description="Basic residues" evidence="5">
    <location>
        <begin position="2327"/>
        <end position="2341"/>
    </location>
</feature>
<accession>A0A553PBV2</accession>
<dbReference type="GO" id="GO:0008757">
    <property type="term" value="F:S-adenosylmethionine-dependent methyltransferase activity"/>
    <property type="evidence" value="ECO:0007669"/>
    <property type="project" value="UniProtKB-ARBA"/>
</dbReference>
<dbReference type="PROSITE" id="PS01359">
    <property type="entry name" value="ZF_PHD_1"/>
    <property type="match status" value="1"/>
</dbReference>
<feature type="compositionally biased region" description="Low complexity" evidence="5">
    <location>
        <begin position="1429"/>
        <end position="1446"/>
    </location>
</feature>
<comment type="caution">
    <text evidence="7">The sequence shown here is derived from an EMBL/GenBank/DDBJ whole genome shotgun (WGS) entry which is preliminary data.</text>
</comment>
<feature type="compositionally biased region" description="Basic and acidic residues" evidence="5">
    <location>
        <begin position="1232"/>
        <end position="1252"/>
    </location>
</feature>
<feature type="compositionally biased region" description="Acidic residues" evidence="5">
    <location>
        <begin position="557"/>
        <end position="590"/>
    </location>
</feature>
<proteinExistence type="predicted"/>
<feature type="region of interest" description="Disordered" evidence="5">
    <location>
        <begin position="2185"/>
        <end position="2353"/>
    </location>
</feature>
<feature type="compositionally biased region" description="Low complexity" evidence="5">
    <location>
        <begin position="2144"/>
        <end position="2154"/>
    </location>
</feature>
<feature type="compositionally biased region" description="Basic and acidic residues" evidence="5">
    <location>
        <begin position="1901"/>
        <end position="1915"/>
    </location>
</feature>
<dbReference type="Pfam" id="PF00856">
    <property type="entry name" value="SET"/>
    <property type="match status" value="1"/>
</dbReference>
<evidence type="ECO:0000256" key="5">
    <source>
        <dbReference type="SAM" id="MobiDB-lite"/>
    </source>
</evidence>
<feature type="compositionally biased region" description="Polar residues" evidence="5">
    <location>
        <begin position="1058"/>
        <end position="1068"/>
    </location>
</feature>
<dbReference type="SMART" id="SM00249">
    <property type="entry name" value="PHD"/>
    <property type="match status" value="1"/>
</dbReference>
<feature type="compositionally biased region" description="Low complexity" evidence="5">
    <location>
        <begin position="320"/>
        <end position="329"/>
    </location>
</feature>
<feature type="region of interest" description="Disordered" evidence="5">
    <location>
        <begin position="700"/>
        <end position="808"/>
    </location>
</feature>
<evidence type="ECO:0000256" key="1">
    <source>
        <dbReference type="ARBA" id="ARBA00022723"/>
    </source>
</evidence>
<feature type="compositionally biased region" description="Polar residues" evidence="5">
    <location>
        <begin position="2230"/>
        <end position="2254"/>
    </location>
</feature>
<dbReference type="EMBL" id="VCGU01000005">
    <property type="protein sequence ID" value="TRY75161.1"/>
    <property type="molecule type" value="Genomic_DNA"/>
</dbReference>
<dbReference type="STRING" id="6832.A0A553PBV2"/>
<dbReference type="SMART" id="SM00317">
    <property type="entry name" value="SET"/>
    <property type="match status" value="1"/>
</dbReference>
<dbReference type="OMA" id="GSLHIFI"/>
<evidence type="ECO:0000259" key="6">
    <source>
        <dbReference type="PROSITE" id="PS50280"/>
    </source>
</evidence>
<evidence type="ECO:0000313" key="8">
    <source>
        <dbReference type="Proteomes" id="UP000318571"/>
    </source>
</evidence>
<dbReference type="FunFam" id="3.30.40.10:FF:000150">
    <property type="entry name" value="Inactive histone-lysine N-methyltransferase 2E"/>
    <property type="match status" value="1"/>
</dbReference>
<feature type="compositionally biased region" description="Basic and acidic residues" evidence="5">
    <location>
        <begin position="1604"/>
        <end position="1633"/>
    </location>
</feature>
<keyword evidence="1" id="KW-0479">Metal-binding</keyword>
<feature type="compositionally biased region" description="Low complexity" evidence="5">
    <location>
        <begin position="1917"/>
        <end position="1929"/>
    </location>
</feature>
<keyword evidence="3" id="KW-0862">Zinc</keyword>
<dbReference type="PROSITE" id="PS50280">
    <property type="entry name" value="SET"/>
    <property type="match status" value="1"/>
</dbReference>
<feature type="region of interest" description="Disordered" evidence="5">
    <location>
        <begin position="1"/>
        <end position="29"/>
    </location>
</feature>
<feature type="compositionally biased region" description="Polar residues" evidence="5">
    <location>
        <begin position="423"/>
        <end position="438"/>
    </location>
</feature>
<feature type="compositionally biased region" description="Acidic residues" evidence="5">
    <location>
        <begin position="793"/>
        <end position="808"/>
    </location>
</feature>
<dbReference type="SUPFAM" id="SSF82199">
    <property type="entry name" value="SET domain"/>
    <property type="match status" value="1"/>
</dbReference>
<name>A0A553PBV2_TIGCA</name>
<dbReference type="GO" id="GO:0008276">
    <property type="term" value="F:protein methyltransferase activity"/>
    <property type="evidence" value="ECO:0007669"/>
    <property type="project" value="UniProtKB-ARBA"/>
</dbReference>
<feature type="compositionally biased region" description="Polar residues" evidence="5">
    <location>
        <begin position="1130"/>
        <end position="1142"/>
    </location>
</feature>
<feature type="compositionally biased region" description="Basic and acidic residues" evidence="5">
    <location>
        <begin position="1809"/>
        <end position="1818"/>
    </location>
</feature>
<dbReference type="CDD" id="cd10529">
    <property type="entry name" value="SET_SETD5-like"/>
    <property type="match status" value="1"/>
</dbReference>
<feature type="compositionally biased region" description="Pro residues" evidence="5">
    <location>
        <begin position="2214"/>
        <end position="2224"/>
    </location>
</feature>
<dbReference type="Proteomes" id="UP000318571">
    <property type="component" value="Chromosome 2"/>
</dbReference>
<dbReference type="GO" id="GO:0008270">
    <property type="term" value="F:zinc ion binding"/>
    <property type="evidence" value="ECO:0007669"/>
    <property type="project" value="UniProtKB-KW"/>
</dbReference>
<feature type="compositionally biased region" description="Low complexity" evidence="5">
    <location>
        <begin position="2342"/>
        <end position="2353"/>
    </location>
</feature>
<feature type="compositionally biased region" description="Basic and acidic residues" evidence="5">
    <location>
        <begin position="1154"/>
        <end position="1163"/>
    </location>
</feature>
<dbReference type="GO" id="GO:0008170">
    <property type="term" value="F:N-methyltransferase activity"/>
    <property type="evidence" value="ECO:0007669"/>
    <property type="project" value="UniProtKB-ARBA"/>
</dbReference>
<dbReference type="PANTHER" id="PTHR46462">
    <property type="entry name" value="UPSET, ISOFORM A"/>
    <property type="match status" value="1"/>
</dbReference>
<feature type="region of interest" description="Disordered" evidence="5">
    <location>
        <begin position="88"/>
        <end position="121"/>
    </location>
</feature>
<dbReference type="InterPro" id="IPR001214">
    <property type="entry name" value="SET_dom"/>
</dbReference>
<dbReference type="CDD" id="cd15550">
    <property type="entry name" value="PHD_MLL5"/>
    <property type="match status" value="1"/>
</dbReference>
<feature type="compositionally biased region" description="Polar residues" evidence="5">
    <location>
        <begin position="1085"/>
        <end position="1102"/>
    </location>
</feature>
<dbReference type="GO" id="GO:0006355">
    <property type="term" value="P:regulation of DNA-templated transcription"/>
    <property type="evidence" value="ECO:0007669"/>
    <property type="project" value="TreeGrafter"/>
</dbReference>
<feature type="region of interest" description="Disordered" evidence="5">
    <location>
        <begin position="404"/>
        <end position="438"/>
    </location>
</feature>
<evidence type="ECO:0000256" key="3">
    <source>
        <dbReference type="ARBA" id="ARBA00022833"/>
    </source>
</evidence>
<dbReference type="GO" id="GO:0070210">
    <property type="term" value="C:Rpd3L-Expanded complex"/>
    <property type="evidence" value="ECO:0007669"/>
    <property type="project" value="TreeGrafter"/>
</dbReference>
<dbReference type="GO" id="GO:0034967">
    <property type="term" value="C:Set3 complex"/>
    <property type="evidence" value="ECO:0007669"/>
    <property type="project" value="TreeGrafter"/>
</dbReference>
<feature type="compositionally biased region" description="Low complexity" evidence="5">
    <location>
        <begin position="1755"/>
        <end position="1773"/>
    </location>
</feature>
<feature type="region of interest" description="Disordered" evidence="5">
    <location>
        <begin position="515"/>
        <end position="603"/>
    </location>
</feature>
<feature type="compositionally biased region" description="Low complexity" evidence="5">
    <location>
        <begin position="1177"/>
        <end position="1194"/>
    </location>
</feature>
<sequence length="2353" mass="253519">MLVKANHSGPAATAGSTVKGGSPAHALPASVSASSPLALSGHESLRGVGPLVGGGKGLDSAPRLTVGSHASNASLAGAALLSLALERPPASSPSSAHPPLSHPHHHIVQHHPPPVSTPNSLALHPVSLGGVTTVVGPVSSGGPGPGDGRMRMIRLPPGHTPALPQSPVRQSALLMSSASNLNRPRLPQSPVPLPQTPINLVPARPHARGGTFKTAPKLIMNSNTLAAMLPKTPTPGFYPPSTSQSGASVTGILPTNPVSLMPPSAFAGSGLAGTAPRSHLPQPPSNLQPPVRMPHLQPSHPSQHPPHLKTQSHPPPPSLHPTLQQPQRHLLQRVHRRHDLDKGLDMSDKHEVLTHNAKGRRTVGFPSHHQVQMTYSPRSARAPQATSIVGGKIMASRQLNPALQDHNYASRPPPTPPQSPTTLSGNADSPSSFNTFGIASDPNLSATHAMVVGKSPILPPTAALDLGVAANVSPSPLSGTALEQANTVSIEEAGVGPMAPLVAAAAAVQAAAAQAATKEERPTAPNAGVPHPLEKDVADEEDTHSGSQLSPRGGSEGEGEETETAPEGENEDDDDEDDDDEDEEAEEVVEGDALNESLNKTSKDQDDSITRCICDFLHDDGYMICCDKCLVWQHVVCMGLDRNNIPDEYLCEICKPRPVDRKRAKTLQARRKNEIFNNSSSSEEGGSRLSLGARSALKGLRAKSKVADKKPEIGAKVTKRKAKWTPGKGVLNPIPKADTRLVSANKSKKQYRKRKPIDKDSKKGSSGIRRLSGRRKSTSIVQPPLSILGQEDIPPEDDDNDEEDEEDLLEPELEANQHLRSWIDHYEEAVTNHYSPELRARLQGAKVTSDLRSSAIGGPVKCNVSLKGNGVKILTAYANMTANTPVIECRGKLMLKSQYRSPTKSKTHAHPDSPYVFSHKLGDSLEICLDGKTYGNDSRFCRRSPNPNAQLKHVLDRGSLHIFIVSTKPIEKNQEILLPEVEHSVTNHSPSAPLPSINADLREIKKPNGSLSINEGGQAPLSGGLTGNRKTLGVKPLNFSVAAGAAASPLLSTAGAPTASSRSHTGSSLAAPGISSIKKKVANAGASSTSAPSKKNQGPSKPTLRKTSQKVATKSPYVVHSDHSDEGLDSPSSQAEESNNLFNGKEMKEEQEESEKPLDELGHHRERRLSKGYDSQSSLSPSKGKPSPGKLGLPDNSGLIVGVNTINYDASSSLRNKAKSREERKMEMIMKAIEQMEKAEQRKKDLTVEEQRPLGPMKRRRSQSSKTQNNTDSALDASSADEAKSETRRVARKKARKSGSNTPQRRRSRLLSGGSQSALSETEGLSNNESTPNTAESPNGPFRFPKTKKMLMSDWQHESELAGGEDDDVSASYLKGSRSPPGIATHLLRATAPQSPNKSVCSAKKRWLRQAISEDQTEEDENNHHRRQQQQQQQQQQPQQQQQQQQARHQSLEHTSFVPIQNGGDGESPNETVNDYVTPLKKRRLENYKNDQESPNSEQEAPETMKVEEESVPEGEENPSQVLDHTDSKTPYGPSSLKKKLLNNLVLEAVLDKAMQDMLGSDTIVDHHASDEEGVKRRQEQQEQEEEEEEAEAEAEADVEEHEGENKHVTFKNERYFDHPAKDEPKDVPISRPEVTKLELNDESGNCAMEFSLPPCTSNARGESARKSFRQSAKVSVKCRSPSKKRRNSQPEEVHKSDPIKPPSPSDVFKSFFKPNVSLEALEAQIEAAKREREANLMETSTPPTSVSEIKAESPEPSSKSELSFKSELSSSLVVNSPEMKKSLPVINDPHSAPNEIKAELSEPNDDEVPMKQGHENESIAQSLVSELDATTPKPEAVPEAKVVEESPSNLFPSEEPIVSTPNSTPSVDTLEPKEPPPPPAPLPLPQLLQTALTKPKEKRRVSLADYKRRRKIEDNSPSPSAKVASSPLPMATTVAGKGTTLPIVAAGVGGSISCSSSGASLPYPSTVPLSIGQSESRLTSFGDPATLGELSRLKPGPELISGDPQEDGPGTPTLDEQSLNLNPPPTLNALPLFEKLEKLERAQKECKLKVQNALLPESIAPPPVLPVVSIPEPKRENLTERLKKEFGLMVDDESNTENEGDSTPTTEESFKNSSGVLSHDDHASMLHPGPHIPAVSRLPTNFPTNPTPYAGYPPGNPYPPPPPPLPSSLALPLPLSNVPHYPKPNTGILPVRPYPGGPPHPPPTTNNHHGSGGPPPPPPPLPYFDPRENQSPGMNVGYSSQSGAAPSSFTSYNPPHPPPPNGKEEPLGRSSRRGHPSSSSSESKVDASYGCKGYYSSTRDRRDRNRDYDSRDRDYRGSPGNERDYHHGHHHRGSGSHKSRYGSSSSSYNNRF</sequence>
<feature type="compositionally biased region" description="Polar residues" evidence="5">
    <location>
        <begin position="1318"/>
        <end position="1337"/>
    </location>
</feature>
<dbReference type="SUPFAM" id="SSF57903">
    <property type="entry name" value="FYVE/PHD zinc finger"/>
    <property type="match status" value="1"/>
</dbReference>
<dbReference type="InterPro" id="IPR013083">
    <property type="entry name" value="Znf_RING/FYVE/PHD"/>
</dbReference>
<evidence type="ECO:0000256" key="2">
    <source>
        <dbReference type="ARBA" id="ARBA00022771"/>
    </source>
</evidence>
<dbReference type="InterPro" id="IPR011011">
    <property type="entry name" value="Znf_FYVE_PHD"/>
</dbReference>
<gene>
    <name evidence="7" type="ORF">TCAL_13010</name>
</gene>
<feature type="region of interest" description="Disordered" evidence="5">
    <location>
        <begin position="1052"/>
        <end position="1200"/>
    </location>
</feature>
<keyword evidence="4" id="KW-0156">Chromatin regulator</keyword>
<protein>
    <recommendedName>
        <fullName evidence="6">SET domain-containing protein</fullName>
    </recommendedName>
</protein>
<evidence type="ECO:0000313" key="7">
    <source>
        <dbReference type="EMBL" id="TRY75161.1"/>
    </source>
</evidence>
<feature type="compositionally biased region" description="Low complexity" evidence="5">
    <location>
        <begin position="88"/>
        <end position="99"/>
    </location>
</feature>
<organism evidence="7 8">
    <name type="scientific">Tigriopus californicus</name>
    <name type="common">Marine copepod</name>
    <dbReference type="NCBI Taxonomy" id="6832"/>
    <lineage>
        <taxon>Eukaryota</taxon>
        <taxon>Metazoa</taxon>
        <taxon>Ecdysozoa</taxon>
        <taxon>Arthropoda</taxon>
        <taxon>Crustacea</taxon>
        <taxon>Multicrustacea</taxon>
        <taxon>Hexanauplia</taxon>
        <taxon>Copepoda</taxon>
        <taxon>Harpacticoida</taxon>
        <taxon>Harpacticidae</taxon>
        <taxon>Tigriopus</taxon>
    </lineage>
</organism>
<feature type="domain" description="SET" evidence="6">
    <location>
        <begin position="849"/>
        <end position="981"/>
    </location>
</feature>
<dbReference type="Gene3D" id="2.170.270.10">
    <property type="entry name" value="SET domain"/>
    <property type="match status" value="1"/>
</dbReference>
<feature type="region of interest" description="Disordered" evidence="5">
    <location>
        <begin position="1232"/>
        <end position="1541"/>
    </location>
</feature>
<feature type="compositionally biased region" description="Pro residues" evidence="5">
    <location>
        <begin position="1876"/>
        <end position="1885"/>
    </location>
</feature>
<dbReference type="InterPro" id="IPR001965">
    <property type="entry name" value="Znf_PHD"/>
</dbReference>
<feature type="compositionally biased region" description="Acidic residues" evidence="5">
    <location>
        <begin position="1582"/>
        <end position="1603"/>
    </location>
</feature>
<feature type="compositionally biased region" description="Pro residues" evidence="5">
    <location>
        <begin position="2193"/>
        <end position="2205"/>
    </location>
</feature>
<feature type="compositionally biased region" description="Basic and acidic residues" evidence="5">
    <location>
        <begin position="2299"/>
        <end position="2326"/>
    </location>
</feature>
<dbReference type="Pfam" id="PF20826">
    <property type="entry name" value="PHD_5"/>
    <property type="match status" value="1"/>
</dbReference>
<feature type="compositionally biased region" description="Acidic residues" evidence="5">
    <location>
        <begin position="2091"/>
        <end position="2101"/>
    </location>
</feature>
<feature type="compositionally biased region" description="Polar residues" evidence="5">
    <location>
        <begin position="2102"/>
        <end position="2117"/>
    </location>
</feature>
<keyword evidence="8" id="KW-1185">Reference proteome</keyword>
<feature type="region of interest" description="Disordered" evidence="5">
    <location>
        <begin position="1562"/>
        <end position="1633"/>
    </location>
</feature>
<dbReference type="InterPro" id="IPR019786">
    <property type="entry name" value="Zinc_finger_PHD-type_CS"/>
</dbReference>
<feature type="compositionally biased region" description="Pro residues" evidence="5">
    <location>
        <begin position="2155"/>
        <end position="2166"/>
    </location>
</feature>
<feature type="region of interest" description="Disordered" evidence="5">
    <location>
        <begin position="269"/>
        <end position="330"/>
    </location>
</feature>
<feature type="compositionally biased region" description="Polar residues" evidence="5">
    <location>
        <begin position="1738"/>
        <end position="1747"/>
    </location>
</feature>
<feature type="compositionally biased region" description="Basic and acidic residues" evidence="5">
    <location>
        <begin position="1564"/>
        <end position="1581"/>
    </location>
</feature>
<keyword evidence="2" id="KW-0863">Zinc-finger</keyword>
<feature type="region of interest" description="Disordered" evidence="5">
    <location>
        <begin position="1730"/>
        <end position="1929"/>
    </location>
</feature>
<dbReference type="Gene3D" id="3.30.40.10">
    <property type="entry name" value="Zinc/RING finger domain, C3HC4 (zinc finger)"/>
    <property type="match status" value="1"/>
</dbReference>
<dbReference type="GO" id="GO:0006325">
    <property type="term" value="P:chromatin organization"/>
    <property type="evidence" value="ECO:0007669"/>
    <property type="project" value="UniProtKB-KW"/>
</dbReference>
<feature type="region of interest" description="Disordered" evidence="5">
    <location>
        <begin position="1975"/>
        <end position="2026"/>
    </location>
</feature>
<evidence type="ECO:0000256" key="4">
    <source>
        <dbReference type="ARBA" id="ARBA00022853"/>
    </source>
</evidence>
<feature type="region of interest" description="Disordered" evidence="5">
    <location>
        <begin position="1653"/>
        <end position="1709"/>
    </location>
</feature>
<feature type="compositionally biased region" description="Basic and acidic residues" evidence="5">
    <location>
        <begin position="1689"/>
        <end position="1699"/>
    </location>
</feature>